<dbReference type="EMBL" id="BOMS01000110">
    <property type="protein sequence ID" value="GIE70802.1"/>
    <property type="molecule type" value="Genomic_DNA"/>
</dbReference>
<organism evidence="2 3">
    <name type="scientific">Actinoplanes palleronii</name>
    <dbReference type="NCBI Taxonomy" id="113570"/>
    <lineage>
        <taxon>Bacteria</taxon>
        <taxon>Bacillati</taxon>
        <taxon>Actinomycetota</taxon>
        <taxon>Actinomycetes</taxon>
        <taxon>Micromonosporales</taxon>
        <taxon>Micromonosporaceae</taxon>
        <taxon>Actinoplanes</taxon>
    </lineage>
</organism>
<feature type="domain" description="Pyrrolo-quinoline quinone repeat" evidence="1">
    <location>
        <begin position="55"/>
        <end position="132"/>
    </location>
</feature>
<dbReference type="Gene3D" id="2.130.10.10">
    <property type="entry name" value="YVTN repeat-like/Quinoprotein amine dehydrogenase"/>
    <property type="match status" value="1"/>
</dbReference>
<dbReference type="SUPFAM" id="SSF50998">
    <property type="entry name" value="Quinoprotein alcohol dehydrogenase-like"/>
    <property type="match status" value="1"/>
</dbReference>
<gene>
    <name evidence="2" type="ORF">Apa02nite_069100</name>
</gene>
<accession>A0ABQ4BJF0</accession>
<comment type="caution">
    <text evidence="2">The sequence shown here is derived from an EMBL/GenBank/DDBJ whole genome shotgun (WGS) entry which is preliminary data.</text>
</comment>
<dbReference type="InterPro" id="IPR011047">
    <property type="entry name" value="Quinoprotein_ADH-like_sf"/>
</dbReference>
<dbReference type="Pfam" id="PF13360">
    <property type="entry name" value="PQQ_2"/>
    <property type="match status" value="1"/>
</dbReference>
<name>A0ABQ4BJF0_9ACTN</name>
<keyword evidence="3" id="KW-1185">Reference proteome</keyword>
<evidence type="ECO:0000313" key="2">
    <source>
        <dbReference type="EMBL" id="GIE70802.1"/>
    </source>
</evidence>
<evidence type="ECO:0000313" key="3">
    <source>
        <dbReference type="Proteomes" id="UP000624709"/>
    </source>
</evidence>
<reference evidence="2 3" key="1">
    <citation type="submission" date="2021-01" db="EMBL/GenBank/DDBJ databases">
        <title>Whole genome shotgun sequence of Actinoplanes palleronii NBRC 14916.</title>
        <authorList>
            <person name="Komaki H."/>
            <person name="Tamura T."/>
        </authorList>
    </citation>
    <scope>NUCLEOTIDE SEQUENCE [LARGE SCALE GENOMIC DNA]</scope>
    <source>
        <strain evidence="2 3">NBRC 14916</strain>
    </source>
</reference>
<proteinExistence type="predicted"/>
<dbReference type="InterPro" id="IPR015943">
    <property type="entry name" value="WD40/YVTN_repeat-like_dom_sf"/>
</dbReference>
<protein>
    <recommendedName>
        <fullName evidence="1">Pyrrolo-quinoline quinone repeat domain-containing protein</fullName>
    </recommendedName>
</protein>
<evidence type="ECO:0000259" key="1">
    <source>
        <dbReference type="Pfam" id="PF13360"/>
    </source>
</evidence>
<dbReference type="RefSeq" id="WP_203828795.1">
    <property type="nucleotide sequence ID" value="NZ_BAAATY010000018.1"/>
</dbReference>
<sequence length="382" mass="40403">MTRVLLRASAAALLLLSTVLVGWRILRPAEVLDTTTAAYPLEVVTAPGVTGRIPVAPLIVDDRLRVYAAKNQVRADEPVYGKAVYTTRWSLRRWPEQLSGVVAEGTTVVSRWNDGQVIALDGRTGKVLWRADGPDAPDFAGHRTGAAVVWNPPGLRIAAGIVAVTEDQNLLGYDLSTGAQRFRVTLPAGCADAFTTTGGAYVCATGAYDLATGQSVANWPAGPFTPLGCQVAHSNCAGLRDAAGQGWLLGPALRRATALDSPDATVAAGLVVSAGAGTVTASADGTAPAWSWAGQARVLGGTSTTVLLLTPEHWLVGLDVQTGAERFRYHLAFGKEDDEWDIGGLMIAEHYMAVERLRKDGPTDPESPIYYYSTDTVLMAAY</sequence>
<dbReference type="Proteomes" id="UP000624709">
    <property type="component" value="Unassembled WGS sequence"/>
</dbReference>
<dbReference type="InterPro" id="IPR002372">
    <property type="entry name" value="PQQ_rpt_dom"/>
</dbReference>